<feature type="signal peptide" evidence="1">
    <location>
        <begin position="1"/>
        <end position="26"/>
    </location>
</feature>
<gene>
    <name evidence="2" type="ORF">Cch02nite_13640</name>
</gene>
<dbReference type="SUPFAM" id="SSF50494">
    <property type="entry name" value="Trypsin-like serine proteases"/>
    <property type="match status" value="1"/>
</dbReference>
<keyword evidence="1" id="KW-0732">Signal</keyword>
<name>A0A8J3NRA6_9ACTN</name>
<evidence type="ECO:0000313" key="3">
    <source>
        <dbReference type="Proteomes" id="UP000619293"/>
    </source>
</evidence>
<evidence type="ECO:0008006" key="4">
    <source>
        <dbReference type="Google" id="ProtNLM"/>
    </source>
</evidence>
<dbReference type="EMBL" id="BONG01000006">
    <property type="protein sequence ID" value="GIF87920.1"/>
    <property type="molecule type" value="Genomic_DNA"/>
</dbReference>
<dbReference type="AlphaFoldDB" id="A0A8J3NRA6"/>
<dbReference type="RefSeq" id="WP_191837742.1">
    <property type="nucleotide sequence ID" value="NZ_BAAALB010000010.1"/>
</dbReference>
<reference evidence="2 3" key="1">
    <citation type="submission" date="2021-01" db="EMBL/GenBank/DDBJ databases">
        <title>Whole genome shotgun sequence of Catellatospora chokoriensis NBRC 107358.</title>
        <authorList>
            <person name="Komaki H."/>
            <person name="Tamura T."/>
        </authorList>
    </citation>
    <scope>NUCLEOTIDE SEQUENCE [LARGE SCALE GENOMIC DNA]</scope>
    <source>
        <strain evidence="2 3">NBRC 107358</strain>
    </source>
</reference>
<dbReference type="Gene3D" id="2.40.10.10">
    <property type="entry name" value="Trypsin-like serine proteases"/>
    <property type="match status" value="2"/>
</dbReference>
<evidence type="ECO:0000313" key="2">
    <source>
        <dbReference type="EMBL" id="GIF87920.1"/>
    </source>
</evidence>
<accession>A0A8J3NRA6</accession>
<feature type="chain" id="PRO_5038800402" description="Streptogrisin C" evidence="1">
    <location>
        <begin position="27"/>
        <end position="416"/>
    </location>
</feature>
<sequence length="416" mass="43632">MRSSGQRRRRTALGVLALVAVWGVVAGTPAAAAYEEDKPAWTSEDPKDGSNAAAEIMSAQLPLVEAAQRFTDLDAKFPGLGGVRLQVEKRTLELWWKGEAPAEIREEIARAESELGIRIALGESKYTQRELVESAAVVAERAEAYPGLTRVGPLPDGSGLEVATSDPEAAGKYEFAVAATVVKDEEQIQPYSRANDFAPWWGGAQLRGQFAGAGGCSTGFAVARYFLWWETARGILTAEHCMPGGGLNFTDPTGELIGLSEPAPARRLSDSLFIRTRSGARIYDGGVGVGEFSKPVVGAVSNFPGQFVCTSGGFTGVHCNIRTNRINQLVLAGFSFVDVVSLGNEVSGRAAAGPGDSGGPVFTLTADFSKVRAAGLIVGGTTPVSCGSFGTGCGNVVAWVDISWVLIAQQASLVTS</sequence>
<comment type="caution">
    <text evidence="2">The sequence shown here is derived from an EMBL/GenBank/DDBJ whole genome shotgun (WGS) entry which is preliminary data.</text>
</comment>
<keyword evidence="3" id="KW-1185">Reference proteome</keyword>
<evidence type="ECO:0000256" key="1">
    <source>
        <dbReference type="SAM" id="SignalP"/>
    </source>
</evidence>
<dbReference type="Proteomes" id="UP000619293">
    <property type="component" value="Unassembled WGS sequence"/>
</dbReference>
<dbReference type="PROSITE" id="PS00135">
    <property type="entry name" value="TRYPSIN_SER"/>
    <property type="match status" value="1"/>
</dbReference>
<organism evidence="2 3">
    <name type="scientific">Catellatospora chokoriensis</name>
    <dbReference type="NCBI Taxonomy" id="310353"/>
    <lineage>
        <taxon>Bacteria</taxon>
        <taxon>Bacillati</taxon>
        <taxon>Actinomycetota</taxon>
        <taxon>Actinomycetes</taxon>
        <taxon>Micromonosporales</taxon>
        <taxon>Micromonosporaceae</taxon>
        <taxon>Catellatospora</taxon>
    </lineage>
</organism>
<protein>
    <recommendedName>
        <fullName evidence="4">Streptogrisin C</fullName>
    </recommendedName>
</protein>
<dbReference type="InterPro" id="IPR033116">
    <property type="entry name" value="TRYPSIN_SER"/>
</dbReference>
<dbReference type="InterPro" id="IPR006311">
    <property type="entry name" value="TAT_signal"/>
</dbReference>
<dbReference type="PROSITE" id="PS51318">
    <property type="entry name" value="TAT"/>
    <property type="match status" value="1"/>
</dbReference>
<proteinExistence type="predicted"/>
<dbReference type="InterPro" id="IPR009003">
    <property type="entry name" value="Peptidase_S1_PA"/>
</dbReference>
<dbReference type="InterPro" id="IPR043504">
    <property type="entry name" value="Peptidase_S1_PA_chymotrypsin"/>
</dbReference>